<gene>
    <name evidence="3" type="ORF">C8R26_10130</name>
</gene>
<dbReference type="PROSITE" id="PS50837">
    <property type="entry name" value="NACHT"/>
    <property type="match status" value="1"/>
</dbReference>
<dbReference type="Proteomes" id="UP000244128">
    <property type="component" value="Unassembled WGS sequence"/>
</dbReference>
<proteinExistence type="predicted"/>
<dbReference type="RefSeq" id="WP_107801588.1">
    <property type="nucleotide sequence ID" value="NZ_QAOI01000001.1"/>
</dbReference>
<feature type="domain" description="NACHT" evidence="2">
    <location>
        <begin position="105"/>
        <end position="242"/>
    </location>
</feature>
<reference evidence="3 4" key="1">
    <citation type="submission" date="2018-04" db="EMBL/GenBank/DDBJ databases">
        <title>Active sludge and wastewater microbial communities from Klosterneuburg, Austria.</title>
        <authorList>
            <person name="Wagner M."/>
        </authorList>
    </citation>
    <scope>NUCLEOTIDE SEQUENCE [LARGE SCALE GENOMIC DNA]</scope>
    <source>
        <strain evidence="3 4">Nm49</strain>
    </source>
</reference>
<organism evidence="3 4">
    <name type="scientific">Nitrosomonas oligotropha</name>
    <dbReference type="NCBI Taxonomy" id="42354"/>
    <lineage>
        <taxon>Bacteria</taxon>
        <taxon>Pseudomonadati</taxon>
        <taxon>Pseudomonadota</taxon>
        <taxon>Betaproteobacteria</taxon>
        <taxon>Nitrosomonadales</taxon>
        <taxon>Nitrosomonadaceae</taxon>
        <taxon>Nitrosomonas</taxon>
    </lineage>
</organism>
<dbReference type="InterPro" id="IPR007111">
    <property type="entry name" value="NACHT_NTPase"/>
</dbReference>
<dbReference type="InterPro" id="IPR004155">
    <property type="entry name" value="PBS_lyase_HEAT"/>
</dbReference>
<dbReference type="SUPFAM" id="SSF48371">
    <property type="entry name" value="ARM repeat"/>
    <property type="match status" value="2"/>
</dbReference>
<sequence length="921" mass="103491">MPSTTPSVLARYLDKVIQDNKTIDARGVMQVNRMIELSMDDVFIHLTVRMNRSDKSQALRDRLEQENFPVRESMPEAADITEHFYPGRVETEQGVPTDALWQRHAAWVILGDPGAGKTTLLKHFALQEATTCKTDPDLGYLPVLVPLRLLGQKLENHMHWPLEQALLDYLTQYGLSEMGFTAEQERLELRAQFETWLSNGRVLWLLDGLDEQRDQHVQKRTVQAIEALRQHYPGNRFVVTSRIVGYDAAPLGGGFNTATLEPFNDEQMSQFFQHWCYAVEKSEDIVVDEHTRKRAADKAAQLLEQIKHNPGIRLLAANPLLCTIIGLIQRQGATLPELRVELYKLCIDTFIFNWEMKKRQRNDQTGSLDKDQTQAVLEEIALQLHENYPENRIPREQLTVIVSRFLIAQQGMAESEAEHKADQLLNLIRDVSGLLIDRGNEEYGFFHLTFQEYLAARAITRKKRDIDRYLSRYLFEPRWREVIRLAAAHAGTKDEESGSEFIEAILRQKHPRDDLMHYTFRFAFLCLKEAKVELETADRIFRQWIEYFISEETTRTLFLQLLKQPGAKIRYRSNTIQILIKALVDENSDVRKAAAEALGEIGDKTTVDALILALEDEDSDVRSRATYALGKIDDKAAADTPILTLKVQDSSVHSRAINALEEISSKAAVDALMLDLKDEDHSVRSRAVYALWEIGDKAAIDALILALKDEDYSVRSNAAFALGTIGDKAAINALILALKDEDSNVRSRAAYALGEIGDKAAINALIHALKDEDYSVRSNAAFALGTIGDKAAINALILALKDEDYSVRSKVVFALGTIGDKAAVDVLSHILLMDEYGGVRFRAAGALERIGDKAAVDALILALKDKDSFVRSGTADALGTIGDRTAADALVLALKDANYYGNLHIIQAIEKIDLKYHLCPN</sequence>
<dbReference type="Gene3D" id="1.25.10.10">
    <property type="entry name" value="Leucine-rich Repeat Variant"/>
    <property type="match status" value="4"/>
</dbReference>
<comment type="caution">
    <text evidence="3">The sequence shown here is derived from an EMBL/GenBank/DDBJ whole genome shotgun (WGS) entry which is preliminary data.</text>
</comment>
<dbReference type="PANTHER" id="PTHR12697:SF5">
    <property type="entry name" value="DEOXYHYPUSINE HYDROXYLASE"/>
    <property type="match status" value="1"/>
</dbReference>
<accession>A0A2T5I4G5</accession>
<dbReference type="AlphaFoldDB" id="A0A2T5I4G5"/>
<dbReference type="Pfam" id="PF03130">
    <property type="entry name" value="HEAT_PBS"/>
    <property type="match status" value="2"/>
</dbReference>
<name>A0A2T5I4G5_9PROT</name>
<evidence type="ECO:0000313" key="4">
    <source>
        <dbReference type="Proteomes" id="UP000244128"/>
    </source>
</evidence>
<dbReference type="PROSITE" id="PS50077">
    <property type="entry name" value="HEAT_REPEAT"/>
    <property type="match status" value="1"/>
</dbReference>
<dbReference type="Gene3D" id="3.40.50.300">
    <property type="entry name" value="P-loop containing nucleotide triphosphate hydrolases"/>
    <property type="match status" value="1"/>
</dbReference>
<dbReference type="InterPro" id="IPR027417">
    <property type="entry name" value="P-loop_NTPase"/>
</dbReference>
<dbReference type="PANTHER" id="PTHR12697">
    <property type="entry name" value="PBS LYASE HEAT-LIKE PROTEIN"/>
    <property type="match status" value="1"/>
</dbReference>
<evidence type="ECO:0000256" key="1">
    <source>
        <dbReference type="ARBA" id="ARBA00045876"/>
    </source>
</evidence>
<dbReference type="InterPro" id="IPR011989">
    <property type="entry name" value="ARM-like"/>
</dbReference>
<dbReference type="SMART" id="SM00567">
    <property type="entry name" value="EZ_HEAT"/>
    <property type="match status" value="10"/>
</dbReference>
<dbReference type="GO" id="GO:0016491">
    <property type="term" value="F:oxidoreductase activity"/>
    <property type="evidence" value="ECO:0007669"/>
    <property type="project" value="TreeGrafter"/>
</dbReference>
<dbReference type="Pfam" id="PF13646">
    <property type="entry name" value="HEAT_2"/>
    <property type="match status" value="3"/>
</dbReference>
<dbReference type="SUPFAM" id="SSF52540">
    <property type="entry name" value="P-loop containing nucleoside triphosphate hydrolases"/>
    <property type="match status" value="2"/>
</dbReference>
<dbReference type="InterPro" id="IPR016024">
    <property type="entry name" value="ARM-type_fold"/>
</dbReference>
<comment type="function">
    <text evidence="1">Catalyzes the hydroxylation of the N(6)-(4-aminobutyl)-L-lysine intermediate produced by deoxyhypusine synthase/DHPS on a critical lysine of the eukaryotic translation initiation factor 5A/eIF-5A. This is the second step of the post-translational modification of that lysine into an unusual amino acid residue named hypusine. Hypusination is unique to mature eIF-5A factor and is essential for its function.</text>
</comment>
<evidence type="ECO:0000313" key="3">
    <source>
        <dbReference type="EMBL" id="PTQ78715.1"/>
    </source>
</evidence>
<dbReference type="InterPro" id="IPR021133">
    <property type="entry name" value="HEAT_type_2"/>
</dbReference>
<dbReference type="Pfam" id="PF05729">
    <property type="entry name" value="NACHT"/>
    <property type="match status" value="1"/>
</dbReference>
<protein>
    <submittedName>
        <fullName evidence="3">HEAT repeat protein</fullName>
    </submittedName>
</protein>
<evidence type="ECO:0000259" key="2">
    <source>
        <dbReference type="PROSITE" id="PS50837"/>
    </source>
</evidence>
<dbReference type="EMBL" id="QAOI01000001">
    <property type="protein sequence ID" value="PTQ78715.1"/>
    <property type="molecule type" value="Genomic_DNA"/>
</dbReference>